<name>A0A2P6R4I4_ROSCH</name>
<dbReference type="GO" id="GO:0016787">
    <property type="term" value="F:hydrolase activity"/>
    <property type="evidence" value="ECO:0007669"/>
    <property type="project" value="UniProtKB-UniRule"/>
</dbReference>
<organism evidence="7 8">
    <name type="scientific">Rosa chinensis</name>
    <name type="common">China rose</name>
    <dbReference type="NCBI Taxonomy" id="74649"/>
    <lineage>
        <taxon>Eukaryota</taxon>
        <taxon>Viridiplantae</taxon>
        <taxon>Streptophyta</taxon>
        <taxon>Embryophyta</taxon>
        <taxon>Tracheophyta</taxon>
        <taxon>Spermatophyta</taxon>
        <taxon>Magnoliopsida</taxon>
        <taxon>eudicotyledons</taxon>
        <taxon>Gunneridae</taxon>
        <taxon>Pentapetalae</taxon>
        <taxon>rosids</taxon>
        <taxon>fabids</taxon>
        <taxon>Rosales</taxon>
        <taxon>Rosaceae</taxon>
        <taxon>Rosoideae</taxon>
        <taxon>Rosoideae incertae sedis</taxon>
        <taxon>Rosa</taxon>
    </lineage>
</organism>
<dbReference type="Pfam" id="PF00580">
    <property type="entry name" value="UvrD-helicase"/>
    <property type="match status" value="1"/>
</dbReference>
<reference evidence="7 8" key="1">
    <citation type="journal article" date="2018" name="Nat. Genet.">
        <title>The Rosa genome provides new insights in the design of modern roses.</title>
        <authorList>
            <person name="Bendahmane M."/>
        </authorList>
    </citation>
    <scope>NUCLEOTIDE SEQUENCE [LARGE SCALE GENOMIC DNA]</scope>
    <source>
        <strain evidence="8">cv. Old Blush</strain>
    </source>
</reference>
<keyword evidence="3 5" id="KW-0347">Helicase</keyword>
<dbReference type="Proteomes" id="UP000238479">
    <property type="component" value="Chromosome 4"/>
</dbReference>
<dbReference type="PANTHER" id="PTHR21529:SF4">
    <property type="entry name" value="TPR AND ANKYRIN REPEAT-CONTAINING PROTEIN 1"/>
    <property type="match status" value="1"/>
</dbReference>
<evidence type="ECO:0000256" key="5">
    <source>
        <dbReference type="PROSITE-ProRule" id="PRU00560"/>
    </source>
</evidence>
<sequence>MMEGSESFTDTVLSWSLEDICNENLYKHQVEKIPESVQQFGACSYPLLDETRAQLQSSMESMHRAPFCQVNAIQESKHYEGETKLYDIEIDGWRNSDSGKELHKPIQGDVFVLADAKLETISDLRKLGKWWSLVIVTEVSTDKKEDDRTFLSLKVRAPKEFEVNNGNGTSLFLVFLANITPNLRIWNAMHMCISSRWKVLFGDNFMKSFKKLKSFQKKMSVLNLLLKLSSGWRPKKRNVDTICKISSMTLKQFKVDDLYIVLTIDIEKDLKYMQVLRMWDLLPGLLDIQKLADRLDCIFSRYTNLFVNLCREKCLEGHLEVPASWPLSLDVVRYKDLSSTKSMSNSVGDSSVNGSCVENSKVNESLLLMKFYSLSSGVVNFLLSDREDSKVDLPFEVTDQEREAVLYDRSTFILGRSGTGKTTVLTTKLYQKEQQHLMVDEGFYDVESNAVGHAGLHNKAVQSSSSALNKGMVLHQLFVTVSPKLCFAVKQHFLRLKSFASGRSSLVDMDDFDDEEAQFRGIPDSFCDIPPKFYPLFVTFHKFLMMLDGSLSNSYFERFPDIAKLPQDRQRISRANVLQTFLTTKEVTYARFSSSYWPHFDVQLTKKLDASRVFTEIISHIKGGLRALEAGDGKLSQLDYVQMSEGRASSLSQQKREIIYDIFQVYEKMKMRNGEFDIADFVNDIHHRLKCEKYKGDEIDFVYIDEVQDLAMSQIALFKHICSNVEEGFVFSGDTAQTIARGIDFRFQDIRHLFYKKFVLESRKKKHDNRKEKGQISNIFQLTQNFRSHDGILKLLQSIVELIYHFFPLCIDVLEPETSMIYGEAPILLYSGNDEKLFKKILGSSGIIAGNMGGFGADQVILVRDDCSREEISNSIGKQALVLTIVECKGLEFEDVLLYKFFGSSPLKNQWRVLYEFMQEQNLLDSTLPERFPSFDDAKHSMLCSELKQLYVAVSRTRQRLWIYENVEELSNPIFDYWKRQHLVQLRELDDSLAQIMQVASTSGDWRSRGIKLYHEHNYKMARMCFHKAGDTFWERRSEAAELKVKADHMRTSSHGEANALLRKAASIFEAIGLFVPSARCFYDLGEYERAGTIYLYKCGELELENAGECFYLAENYVLAADVYARGNFFFLSISSCLRGNIFHRGLEYIKYWRQHARDEYDLARQADETHEMELEFLEHCAFHYYEGKDDRSRMKVLRDGMLSTRKFLNAQISSRTSKYLWEEKLPGDLKRPSNKKYEKQVSIDSLVYFWNSWKDTVVHLFEYLGSIDVNDYISHGDFFLNYLGVWRHFHDGLNPLYLSLIYDIDWVRSIDKRSFPRNEESIPIDVHRLVLDAQSYWSSEMLSLGIKVLEKLEVLYNFAINNSDSVFCQSRSLILIYEVAKYLLESKFLKMTHYHAETLHRFVTLSTENFVSYIFPLDWMRSSREDMISLRQIDSCKCLLNQVIVEYISSTNRLSSGQMGCIAMIILGSGKLDNELYEKLIKNLDCNSPWKKFIEDLCDSIQSELPEGYNSERPKNATVLEYSVAPERGPLLGNISHQEPREVSLLWKFHGALFKTYSQNWSLHCYNITPDCFLYLVDCLLIRICCFQGYAITTRSCFIERLIYKEEHNQVIVDDVRISFECILQFLTDVVREFLFNKTDMIKWIKKCTNNSWKVYYSLLMQRLVFVLCLLYLNFGMGFDILLDLLRRKYITDQLPKEFCYVLRGIASLRDSVSRHVDVLARAFKKSGNPLVVASFGIDCSRFFCSDAIIINMKANICMAEIVRSLFPKHSMIRSSQGQTYTTENLRHWNRNNFPVDFDPLWEIFKGFKPAKERDQCNIFSDASKIKLDVEKIIRLLAAAWSGLDDKEERKLSREVLSMLDELVQLYAALDGSEREVGNNMATVAELSRRMQWRSQRFFWPEKIQPIFTELYMEHNNKLARKAHKAVAKSGHGNEAGNGDRL</sequence>
<dbReference type="InterPro" id="IPR045529">
    <property type="entry name" value="DUF6469"/>
</dbReference>
<dbReference type="SUPFAM" id="SSF52540">
    <property type="entry name" value="P-loop containing nucleoside triphosphate hydrolases"/>
    <property type="match status" value="1"/>
</dbReference>
<dbReference type="GO" id="GO:0004386">
    <property type="term" value="F:helicase activity"/>
    <property type="evidence" value="ECO:0007669"/>
    <property type="project" value="UniProtKB-UniRule"/>
</dbReference>
<protein>
    <submittedName>
        <fullName evidence="7">Putative uvrD-like Helicase, ATP-binding domain, P-loop containing nucleoside triphosphate hydrolase</fullName>
    </submittedName>
</protein>
<evidence type="ECO:0000259" key="6">
    <source>
        <dbReference type="PROSITE" id="PS51198"/>
    </source>
</evidence>
<evidence type="ECO:0000256" key="3">
    <source>
        <dbReference type="ARBA" id="ARBA00022806"/>
    </source>
</evidence>
<dbReference type="InterPro" id="IPR014016">
    <property type="entry name" value="UvrD-like_ATP-bd"/>
</dbReference>
<comment type="caution">
    <text evidence="7">The sequence shown here is derived from an EMBL/GenBank/DDBJ whole genome shotgun (WGS) entry which is preliminary data.</text>
</comment>
<dbReference type="Pfam" id="PF20073">
    <property type="entry name" value="DUF6469"/>
    <property type="match status" value="1"/>
</dbReference>
<dbReference type="PROSITE" id="PS51198">
    <property type="entry name" value="UVRD_HELICASE_ATP_BIND"/>
    <property type="match status" value="1"/>
</dbReference>
<dbReference type="GO" id="GO:0005524">
    <property type="term" value="F:ATP binding"/>
    <property type="evidence" value="ECO:0007669"/>
    <property type="project" value="UniProtKB-UniRule"/>
</dbReference>
<gene>
    <name evidence="7" type="ORF">RchiOBHm_Chr4g0445961</name>
</gene>
<proteinExistence type="predicted"/>
<keyword evidence="1 5" id="KW-0547">Nucleotide-binding</keyword>
<dbReference type="EMBL" id="PDCK01000042">
    <property type="protein sequence ID" value="PRQ41350.1"/>
    <property type="molecule type" value="Genomic_DNA"/>
</dbReference>
<accession>A0A2P6R4I4</accession>
<dbReference type="InterPro" id="IPR013986">
    <property type="entry name" value="DExx_box_DNA_helicase_dom_sf"/>
</dbReference>
<evidence type="ECO:0000256" key="1">
    <source>
        <dbReference type="ARBA" id="ARBA00022741"/>
    </source>
</evidence>
<keyword evidence="8" id="KW-1185">Reference proteome</keyword>
<keyword evidence="4 5" id="KW-0067">ATP-binding</keyword>
<evidence type="ECO:0000256" key="2">
    <source>
        <dbReference type="ARBA" id="ARBA00022801"/>
    </source>
</evidence>
<evidence type="ECO:0000313" key="7">
    <source>
        <dbReference type="EMBL" id="PRQ41350.1"/>
    </source>
</evidence>
<dbReference type="PANTHER" id="PTHR21529">
    <property type="entry name" value="MAMMARY TURMOR VIRUS RECEPTOR HOMOLOG 1, 2 MTVR1, 2"/>
    <property type="match status" value="1"/>
</dbReference>
<evidence type="ECO:0000256" key="4">
    <source>
        <dbReference type="ARBA" id="ARBA00022840"/>
    </source>
</evidence>
<feature type="domain" description="UvrD-like helicase ATP-binding" evidence="6">
    <location>
        <begin position="394"/>
        <end position="789"/>
    </location>
</feature>
<dbReference type="Gene3D" id="1.10.10.160">
    <property type="match status" value="1"/>
</dbReference>
<dbReference type="Gramene" id="PRQ41350">
    <property type="protein sequence ID" value="PRQ41350"/>
    <property type="gene ID" value="RchiOBHm_Chr4g0445961"/>
</dbReference>
<dbReference type="Gene3D" id="3.40.50.300">
    <property type="entry name" value="P-loop containing nucleotide triphosphate hydrolases"/>
    <property type="match status" value="2"/>
</dbReference>
<feature type="binding site" evidence="5">
    <location>
        <begin position="415"/>
        <end position="422"/>
    </location>
    <ligand>
        <name>ATP</name>
        <dbReference type="ChEBI" id="CHEBI:30616"/>
    </ligand>
</feature>
<dbReference type="InterPro" id="IPR027417">
    <property type="entry name" value="P-loop_NTPase"/>
</dbReference>
<dbReference type="InterPro" id="IPR039904">
    <property type="entry name" value="TRANK1"/>
</dbReference>
<keyword evidence="2 5" id="KW-0378">Hydrolase</keyword>
<evidence type="ECO:0000313" key="8">
    <source>
        <dbReference type="Proteomes" id="UP000238479"/>
    </source>
</evidence>